<gene>
    <name evidence="3" type="ORF">GPM918_LOCUS43154</name>
    <name evidence="2" type="ORF">OVA965_LOCUS34142</name>
    <name evidence="5" type="ORF">SRO942_LOCUS44568</name>
    <name evidence="4" type="ORF">TMI583_LOCUS35053</name>
</gene>
<feature type="region of interest" description="Disordered" evidence="1">
    <location>
        <begin position="158"/>
        <end position="180"/>
    </location>
</feature>
<comment type="caution">
    <text evidence="3">The sequence shown here is derived from an EMBL/GenBank/DDBJ whole genome shotgun (WGS) entry which is preliminary data.</text>
</comment>
<evidence type="ECO:0000313" key="3">
    <source>
        <dbReference type="EMBL" id="CAF1612131.1"/>
    </source>
</evidence>
<accession>A0A816BNE0</accession>
<dbReference type="Proteomes" id="UP000677228">
    <property type="component" value="Unassembled WGS sequence"/>
</dbReference>
<dbReference type="EMBL" id="CAJOBC010105126">
    <property type="protein sequence ID" value="CAF4495814.1"/>
    <property type="molecule type" value="Genomic_DNA"/>
</dbReference>
<evidence type="ECO:0000313" key="5">
    <source>
        <dbReference type="EMBL" id="CAF4495814.1"/>
    </source>
</evidence>
<dbReference type="AlphaFoldDB" id="A0A816BNE0"/>
<name>A0A816BNE0_9BILA</name>
<evidence type="ECO:0000313" key="4">
    <source>
        <dbReference type="EMBL" id="CAF4231151.1"/>
    </source>
</evidence>
<dbReference type="EMBL" id="CAJOBA010050142">
    <property type="protein sequence ID" value="CAF4231151.1"/>
    <property type="molecule type" value="Genomic_DNA"/>
</dbReference>
<keyword evidence="6" id="KW-1185">Reference proteome</keyword>
<proteinExistence type="predicted"/>
<sequence length="180" mass="20484">MDSTHFTEWVTSAVGTLRAEHGKGIKIAIIIDNDTWNNKLTPECEAPKRAWRKPMIADWLISKKLKFVTFMTKAELLEIAYKNLPPKEHMVDKAAKQFDIEISYVRSQNVRFSLNDVGQLANVCLATVGPEHALSYFEHAKKHEDTFKTTDIIADELENELMDEDEDDENPAGSDFLDAD</sequence>
<evidence type="ECO:0000313" key="6">
    <source>
        <dbReference type="Proteomes" id="UP000663829"/>
    </source>
</evidence>
<feature type="compositionally biased region" description="Acidic residues" evidence="1">
    <location>
        <begin position="158"/>
        <end position="170"/>
    </location>
</feature>
<dbReference type="Proteomes" id="UP000681722">
    <property type="component" value="Unassembled WGS sequence"/>
</dbReference>
<evidence type="ECO:0000313" key="2">
    <source>
        <dbReference type="EMBL" id="CAF1433445.1"/>
    </source>
</evidence>
<dbReference type="EMBL" id="CAJNOQ010038326">
    <property type="protein sequence ID" value="CAF1612131.1"/>
    <property type="molecule type" value="Genomic_DNA"/>
</dbReference>
<dbReference type="EMBL" id="CAJNOK010028353">
    <property type="protein sequence ID" value="CAF1433445.1"/>
    <property type="molecule type" value="Genomic_DNA"/>
</dbReference>
<dbReference type="Proteomes" id="UP000682733">
    <property type="component" value="Unassembled WGS sequence"/>
</dbReference>
<protein>
    <submittedName>
        <fullName evidence="3">Uncharacterized protein</fullName>
    </submittedName>
</protein>
<organism evidence="3 6">
    <name type="scientific">Didymodactylos carnosus</name>
    <dbReference type="NCBI Taxonomy" id="1234261"/>
    <lineage>
        <taxon>Eukaryota</taxon>
        <taxon>Metazoa</taxon>
        <taxon>Spiralia</taxon>
        <taxon>Gnathifera</taxon>
        <taxon>Rotifera</taxon>
        <taxon>Eurotatoria</taxon>
        <taxon>Bdelloidea</taxon>
        <taxon>Philodinida</taxon>
        <taxon>Philodinidae</taxon>
        <taxon>Didymodactylos</taxon>
    </lineage>
</organism>
<reference evidence="3" key="1">
    <citation type="submission" date="2021-02" db="EMBL/GenBank/DDBJ databases">
        <authorList>
            <person name="Nowell W R."/>
        </authorList>
    </citation>
    <scope>NUCLEOTIDE SEQUENCE</scope>
</reference>
<evidence type="ECO:0000256" key="1">
    <source>
        <dbReference type="SAM" id="MobiDB-lite"/>
    </source>
</evidence>
<dbReference type="Proteomes" id="UP000663829">
    <property type="component" value="Unassembled WGS sequence"/>
</dbReference>